<organism evidence="1 2">
    <name type="scientific">Canavalia gladiata</name>
    <name type="common">Sword bean</name>
    <name type="synonym">Dolichos gladiatus</name>
    <dbReference type="NCBI Taxonomy" id="3824"/>
    <lineage>
        <taxon>Eukaryota</taxon>
        <taxon>Viridiplantae</taxon>
        <taxon>Streptophyta</taxon>
        <taxon>Embryophyta</taxon>
        <taxon>Tracheophyta</taxon>
        <taxon>Spermatophyta</taxon>
        <taxon>Magnoliopsida</taxon>
        <taxon>eudicotyledons</taxon>
        <taxon>Gunneridae</taxon>
        <taxon>Pentapetalae</taxon>
        <taxon>rosids</taxon>
        <taxon>fabids</taxon>
        <taxon>Fabales</taxon>
        <taxon>Fabaceae</taxon>
        <taxon>Papilionoideae</taxon>
        <taxon>50 kb inversion clade</taxon>
        <taxon>NPAAA clade</taxon>
        <taxon>indigoferoid/millettioid clade</taxon>
        <taxon>Phaseoleae</taxon>
        <taxon>Canavalia</taxon>
    </lineage>
</organism>
<proteinExistence type="predicted"/>
<dbReference type="PANTHER" id="PTHR46932">
    <property type="entry name" value="HEAVY METAL-ASSOCIATED ISOPRENYLATED PLANT PROTEIN 47"/>
    <property type="match status" value="1"/>
</dbReference>
<dbReference type="InterPro" id="IPR042885">
    <property type="entry name" value="HIPP47/16"/>
</dbReference>
<sequence length="77" mass="8259">MKIKIVMKVHMNSDKHRTKALKVAAGTKGVNSVGIEGDQRDKLVVTGDGLDAVKLANSLRNKVGPTHLISLAEIRAN</sequence>
<dbReference type="AlphaFoldDB" id="A0AAN9L9E1"/>
<dbReference type="EMBL" id="JAYMYQ010000005">
    <property type="protein sequence ID" value="KAK7331181.1"/>
    <property type="molecule type" value="Genomic_DNA"/>
</dbReference>
<evidence type="ECO:0000313" key="2">
    <source>
        <dbReference type="Proteomes" id="UP001367508"/>
    </source>
</evidence>
<dbReference type="Gene3D" id="3.30.70.100">
    <property type="match status" value="1"/>
</dbReference>
<dbReference type="Proteomes" id="UP001367508">
    <property type="component" value="Unassembled WGS sequence"/>
</dbReference>
<reference evidence="1 2" key="1">
    <citation type="submission" date="2024-01" db="EMBL/GenBank/DDBJ databases">
        <title>The genomes of 5 underutilized Papilionoideae crops provide insights into root nodulation and disease resistanc.</title>
        <authorList>
            <person name="Jiang F."/>
        </authorList>
    </citation>
    <scope>NUCLEOTIDE SEQUENCE [LARGE SCALE GENOMIC DNA]</scope>
    <source>
        <strain evidence="1">LVBAO_FW01</strain>
        <tissue evidence="1">Leaves</tissue>
    </source>
</reference>
<protein>
    <submittedName>
        <fullName evidence="1">Uncharacterized protein</fullName>
    </submittedName>
</protein>
<dbReference type="PANTHER" id="PTHR46932:SF19">
    <property type="entry name" value="HMA DOMAIN-CONTAINING PROTEIN"/>
    <property type="match status" value="1"/>
</dbReference>
<name>A0AAN9L9E1_CANGL</name>
<accession>A0AAN9L9E1</accession>
<gene>
    <name evidence="1" type="ORF">VNO77_25399</name>
</gene>
<keyword evidence="2" id="KW-1185">Reference proteome</keyword>
<comment type="caution">
    <text evidence="1">The sequence shown here is derived from an EMBL/GenBank/DDBJ whole genome shotgun (WGS) entry which is preliminary data.</text>
</comment>
<evidence type="ECO:0000313" key="1">
    <source>
        <dbReference type="EMBL" id="KAK7331181.1"/>
    </source>
</evidence>